<name>A0A0A9ALS7_ARUDO</name>
<dbReference type="EMBL" id="GBRH01249858">
    <property type="protein sequence ID" value="JAD48037.1"/>
    <property type="molecule type" value="Transcribed_RNA"/>
</dbReference>
<evidence type="ECO:0000313" key="1">
    <source>
        <dbReference type="EMBL" id="JAD48037.1"/>
    </source>
</evidence>
<proteinExistence type="predicted"/>
<organism evidence="1">
    <name type="scientific">Arundo donax</name>
    <name type="common">Giant reed</name>
    <name type="synonym">Donax arundinaceus</name>
    <dbReference type="NCBI Taxonomy" id="35708"/>
    <lineage>
        <taxon>Eukaryota</taxon>
        <taxon>Viridiplantae</taxon>
        <taxon>Streptophyta</taxon>
        <taxon>Embryophyta</taxon>
        <taxon>Tracheophyta</taxon>
        <taxon>Spermatophyta</taxon>
        <taxon>Magnoliopsida</taxon>
        <taxon>Liliopsida</taxon>
        <taxon>Poales</taxon>
        <taxon>Poaceae</taxon>
        <taxon>PACMAD clade</taxon>
        <taxon>Arundinoideae</taxon>
        <taxon>Arundineae</taxon>
        <taxon>Arundo</taxon>
    </lineage>
</organism>
<sequence>MQAGVVGFQFKLNLLVLEFACSEFTVYPGTCLLEILYRTCMTL</sequence>
<dbReference type="AlphaFoldDB" id="A0A0A9ALS7"/>
<protein>
    <submittedName>
        <fullName evidence="1">Uncharacterized protein</fullName>
    </submittedName>
</protein>
<reference evidence="1" key="1">
    <citation type="submission" date="2014-09" db="EMBL/GenBank/DDBJ databases">
        <authorList>
            <person name="Magalhaes I.L.F."/>
            <person name="Oliveira U."/>
            <person name="Santos F.R."/>
            <person name="Vidigal T.H.D.A."/>
            <person name="Brescovit A.D."/>
            <person name="Santos A.J."/>
        </authorList>
    </citation>
    <scope>NUCLEOTIDE SEQUENCE</scope>
    <source>
        <tissue evidence="1">Shoot tissue taken approximately 20 cm above the soil surface</tissue>
    </source>
</reference>
<reference evidence="1" key="2">
    <citation type="journal article" date="2015" name="Data Brief">
        <title>Shoot transcriptome of the giant reed, Arundo donax.</title>
        <authorList>
            <person name="Barrero R.A."/>
            <person name="Guerrero F.D."/>
            <person name="Moolhuijzen P."/>
            <person name="Goolsby J.A."/>
            <person name="Tidwell J."/>
            <person name="Bellgard S.E."/>
            <person name="Bellgard M.I."/>
        </authorList>
    </citation>
    <scope>NUCLEOTIDE SEQUENCE</scope>
    <source>
        <tissue evidence="1">Shoot tissue taken approximately 20 cm above the soil surface</tissue>
    </source>
</reference>
<accession>A0A0A9ALS7</accession>